<feature type="transmembrane region" description="Helical" evidence="7">
    <location>
        <begin position="313"/>
        <end position="337"/>
    </location>
</feature>
<comment type="caution">
    <text evidence="9">The sequence shown here is derived from an EMBL/GenBank/DDBJ whole genome shotgun (WGS) entry which is preliminary data.</text>
</comment>
<dbReference type="PANTHER" id="PTHR30572:SF4">
    <property type="entry name" value="ABC TRANSPORTER PERMEASE YTRF"/>
    <property type="match status" value="1"/>
</dbReference>
<reference evidence="9 10" key="1">
    <citation type="submission" date="2024-09" db="EMBL/GenBank/DDBJ databases">
        <authorList>
            <person name="Lee S.D."/>
        </authorList>
    </citation>
    <scope>NUCLEOTIDE SEQUENCE [LARGE SCALE GENOMIC DNA]</scope>
    <source>
        <strain evidence="9 10">N1-5</strain>
    </source>
</reference>
<evidence type="ECO:0000256" key="7">
    <source>
        <dbReference type="SAM" id="Phobius"/>
    </source>
</evidence>
<evidence type="ECO:0000313" key="10">
    <source>
        <dbReference type="Proteomes" id="UP001592528"/>
    </source>
</evidence>
<accession>A0ABV6UZ56</accession>
<dbReference type="InterPro" id="IPR050250">
    <property type="entry name" value="Macrolide_Exporter_MacB"/>
</dbReference>
<evidence type="ECO:0000256" key="6">
    <source>
        <dbReference type="ARBA" id="ARBA00038076"/>
    </source>
</evidence>
<dbReference type="InterPro" id="IPR003838">
    <property type="entry name" value="ABC3_permease_C"/>
</dbReference>
<feature type="transmembrane region" description="Helical" evidence="7">
    <location>
        <begin position="762"/>
        <end position="782"/>
    </location>
</feature>
<feature type="transmembrane region" description="Helical" evidence="7">
    <location>
        <begin position="31"/>
        <end position="52"/>
    </location>
</feature>
<dbReference type="Pfam" id="PF02687">
    <property type="entry name" value="FtsX"/>
    <property type="match status" value="2"/>
</dbReference>
<dbReference type="Proteomes" id="UP001592528">
    <property type="component" value="Unassembled WGS sequence"/>
</dbReference>
<keyword evidence="4 7" id="KW-1133">Transmembrane helix</keyword>
<evidence type="ECO:0000256" key="2">
    <source>
        <dbReference type="ARBA" id="ARBA00022475"/>
    </source>
</evidence>
<keyword evidence="3 7" id="KW-0812">Transmembrane</keyword>
<evidence type="ECO:0000256" key="3">
    <source>
        <dbReference type="ARBA" id="ARBA00022692"/>
    </source>
</evidence>
<comment type="similarity">
    <text evidence="6">Belongs to the ABC-4 integral membrane protein family.</text>
</comment>
<sequence>MSAGWMRRGRSGSGGGRIRLGRVGRRRVQTIVMTLSVLMAVASAVVAGSLMASASAPFDTAFARQHGAQLTAQFDEGRATAEQIAATGRLAGVTASSGPYQVAQIDPPGPDGADLQQTETVVGRATAGGGVDDVTLRSGRWASKPGEIVLSTDANSVGPDTRLGTTLKTSGAAGSPTLTVVGLASSVTDSADGWVVPAEIDALRTAGAATSAQMLYRFSSAATTAEVNADRAAIAAALPKGAMVSAQSYLDVKLAADENTALFVPVMLAFGVLGLLMSVIIIASVVSGAVGAQIRRIGILKSIGLTPGQVVRAYLAQALIPSSVGAVIGVVLGNVLAMPLMGDTAQMYGGSASAVTWWIDLAVPAAALVLVAVAALVPALRAGRLRTVEALAVGRAPRTGRGRWAQRLAARLPLPRAVTLGLAAPFARPVRSAALLAAVVFGTTAATFAIGLTSSASAVTTARHPQGSIPVSVFLGGDGPAPVAAGGSAPAQADPAKVRAAILAQPGTAAAIGQSQGTVSVAGGTGTIRVRLYQGPSSAEAFALISGRWFHGPGEIVVPTHFLTTTGTKVGDTVTLVDQGVQVPVRIVGEDFDPGNAGLTINTDMATLAGAQPGLHPVFYDVVLKPGTEVAAYTSGLRTALQSSGVQVEANETEHVSPVVVAFDAMSVLLTLMLVSVAGLGVLNSVVLDTRERVHDLGVCKAVGMTPGQTVAQVLSSVVGAGLVGAALGVPIGLALHDYIIPVMMRTAGSGTPSQIEDVYGLLELVLLGVGGVAVAVCGAMLPAGWAAKARTATALRTE</sequence>
<evidence type="ECO:0000313" key="9">
    <source>
        <dbReference type="EMBL" id="MFC1406754.1"/>
    </source>
</evidence>
<keyword evidence="5 7" id="KW-0472">Membrane</keyword>
<feature type="transmembrane region" description="Helical" evidence="7">
    <location>
        <begin position="433"/>
        <end position="453"/>
    </location>
</feature>
<proteinExistence type="inferred from homology"/>
<feature type="transmembrane region" description="Helical" evidence="7">
    <location>
        <begin position="659"/>
        <end position="683"/>
    </location>
</feature>
<comment type="subcellular location">
    <subcellularLocation>
        <location evidence="1">Cell membrane</location>
        <topology evidence="1">Multi-pass membrane protein</topology>
    </subcellularLocation>
</comment>
<feature type="transmembrane region" description="Helical" evidence="7">
    <location>
        <begin position="714"/>
        <end position="741"/>
    </location>
</feature>
<name>A0ABV6UZ56_9ACTN</name>
<evidence type="ECO:0000256" key="1">
    <source>
        <dbReference type="ARBA" id="ARBA00004651"/>
    </source>
</evidence>
<evidence type="ECO:0000259" key="8">
    <source>
        <dbReference type="Pfam" id="PF02687"/>
    </source>
</evidence>
<keyword evidence="2" id="KW-1003">Cell membrane</keyword>
<feature type="transmembrane region" description="Helical" evidence="7">
    <location>
        <begin position="357"/>
        <end position="377"/>
    </location>
</feature>
<dbReference type="PANTHER" id="PTHR30572">
    <property type="entry name" value="MEMBRANE COMPONENT OF TRANSPORTER-RELATED"/>
    <property type="match status" value="1"/>
</dbReference>
<protein>
    <submittedName>
        <fullName evidence="9">ABC transporter permease</fullName>
    </submittedName>
</protein>
<feature type="transmembrane region" description="Helical" evidence="7">
    <location>
        <begin position="262"/>
        <end position="292"/>
    </location>
</feature>
<evidence type="ECO:0000256" key="4">
    <source>
        <dbReference type="ARBA" id="ARBA00022989"/>
    </source>
</evidence>
<keyword evidence="10" id="KW-1185">Reference proteome</keyword>
<dbReference type="EMBL" id="JBHEZZ010000033">
    <property type="protein sequence ID" value="MFC1406754.1"/>
    <property type="molecule type" value="Genomic_DNA"/>
</dbReference>
<gene>
    <name evidence="9" type="ORF">ACEZDJ_36235</name>
</gene>
<feature type="domain" description="ABC3 transporter permease C-terminal" evidence="8">
    <location>
        <begin position="670"/>
        <end position="784"/>
    </location>
</feature>
<organism evidence="9 10">
    <name type="scientific">Streptacidiphilus cavernicola</name>
    <dbReference type="NCBI Taxonomy" id="3342716"/>
    <lineage>
        <taxon>Bacteria</taxon>
        <taxon>Bacillati</taxon>
        <taxon>Actinomycetota</taxon>
        <taxon>Actinomycetes</taxon>
        <taxon>Kitasatosporales</taxon>
        <taxon>Streptomycetaceae</taxon>
        <taxon>Streptacidiphilus</taxon>
    </lineage>
</organism>
<dbReference type="RefSeq" id="WP_232242825.1">
    <property type="nucleotide sequence ID" value="NZ_JBHEZZ010000033.1"/>
</dbReference>
<feature type="domain" description="ABC3 transporter permease C-terminal" evidence="8">
    <location>
        <begin position="269"/>
        <end position="383"/>
    </location>
</feature>
<evidence type="ECO:0000256" key="5">
    <source>
        <dbReference type="ARBA" id="ARBA00023136"/>
    </source>
</evidence>